<dbReference type="InterPro" id="IPR001763">
    <property type="entry name" value="Rhodanese-like_dom"/>
</dbReference>
<dbReference type="AlphaFoldDB" id="A0AAW8B4F7"/>
<evidence type="ECO:0000313" key="4">
    <source>
        <dbReference type="Proteomes" id="UP001178354"/>
    </source>
</evidence>
<dbReference type="InterPro" id="IPR050229">
    <property type="entry name" value="GlpE_sulfurtransferase"/>
</dbReference>
<gene>
    <name evidence="3" type="ORF">Q8A57_07430</name>
</gene>
<feature type="domain" description="Rhodanese" evidence="2">
    <location>
        <begin position="22"/>
        <end position="104"/>
    </location>
</feature>
<dbReference type="RefSeq" id="WP_305170371.1">
    <property type="nucleotide sequence ID" value="NZ_JAUUUU010000003.1"/>
</dbReference>
<dbReference type="Gene3D" id="3.40.250.10">
    <property type="entry name" value="Rhodanese-like domain"/>
    <property type="match status" value="1"/>
</dbReference>
<organism evidence="3 4">
    <name type="scientific">Porticoccus litoralis</name>
    <dbReference type="NCBI Taxonomy" id="434086"/>
    <lineage>
        <taxon>Bacteria</taxon>
        <taxon>Pseudomonadati</taxon>
        <taxon>Pseudomonadota</taxon>
        <taxon>Gammaproteobacteria</taxon>
        <taxon>Cellvibrionales</taxon>
        <taxon>Porticoccaceae</taxon>
        <taxon>Porticoccus</taxon>
    </lineage>
</organism>
<proteinExistence type="predicted"/>
<dbReference type="GO" id="GO:0004792">
    <property type="term" value="F:thiosulfate-cyanide sulfurtransferase activity"/>
    <property type="evidence" value="ECO:0007669"/>
    <property type="project" value="InterPro"/>
</dbReference>
<dbReference type="PROSITE" id="PS00380">
    <property type="entry name" value="RHODANESE_1"/>
    <property type="match status" value="1"/>
</dbReference>
<dbReference type="PANTHER" id="PTHR43031:SF18">
    <property type="entry name" value="RHODANESE-RELATED SULFURTRANSFERASES"/>
    <property type="match status" value="1"/>
</dbReference>
<reference evidence="3" key="1">
    <citation type="journal article" date="2010" name="Int. J. Syst. Evol. Microbiol.">
        <title>Porticoccus litoralis gen. nov., sp. nov., a gammaproteobacterium isolated from the Yellow Sea.</title>
        <authorList>
            <person name="Oh H.M."/>
            <person name="Kim H."/>
            <person name="Kim K.M."/>
            <person name="Min G.S."/>
            <person name="Cho J.C."/>
        </authorList>
    </citation>
    <scope>NUCLEOTIDE SEQUENCE</scope>
    <source>
        <strain evidence="3">DSM 25064</strain>
    </source>
</reference>
<evidence type="ECO:0000313" key="3">
    <source>
        <dbReference type="EMBL" id="MDP1520793.1"/>
    </source>
</evidence>
<accession>A0AAW8B4F7</accession>
<comment type="caution">
    <text evidence="3">The sequence shown here is derived from an EMBL/GenBank/DDBJ whole genome shotgun (WGS) entry which is preliminary data.</text>
</comment>
<dbReference type="SUPFAM" id="SSF52821">
    <property type="entry name" value="Rhodanese/Cell cycle control phosphatase"/>
    <property type="match status" value="1"/>
</dbReference>
<sequence length="106" mass="11502">MKHILKVVAAAICCQWLSLAANASEGLWIDVRSATEYEQGHLPGAINVIHTEIGYAINSLAPDKNQPIRLYCGSGRRAGIALQTLENMGYTKVSNEGGYNELINSQ</sequence>
<reference evidence="3" key="2">
    <citation type="submission" date="2023-08" db="EMBL/GenBank/DDBJ databases">
        <authorList>
            <person name="Luo J."/>
        </authorList>
    </citation>
    <scope>NUCLEOTIDE SEQUENCE</scope>
    <source>
        <strain evidence="3">DSM 25064</strain>
    </source>
</reference>
<dbReference type="PROSITE" id="PS50206">
    <property type="entry name" value="RHODANESE_3"/>
    <property type="match status" value="1"/>
</dbReference>
<keyword evidence="4" id="KW-1185">Reference proteome</keyword>
<dbReference type="Proteomes" id="UP001178354">
    <property type="component" value="Unassembled WGS sequence"/>
</dbReference>
<protein>
    <submittedName>
        <fullName evidence="3">Rhodanese-like domain-containing protein</fullName>
    </submittedName>
</protein>
<feature type="chain" id="PRO_5043958972" evidence="1">
    <location>
        <begin position="24"/>
        <end position="106"/>
    </location>
</feature>
<dbReference type="InterPro" id="IPR001307">
    <property type="entry name" value="Thiosulphate_STrfase_CS"/>
</dbReference>
<dbReference type="EMBL" id="JAUUUU010000003">
    <property type="protein sequence ID" value="MDP1520793.1"/>
    <property type="molecule type" value="Genomic_DNA"/>
</dbReference>
<name>A0AAW8B4F7_9GAMM</name>
<dbReference type="PANTHER" id="PTHR43031">
    <property type="entry name" value="FAD-DEPENDENT OXIDOREDUCTASE"/>
    <property type="match status" value="1"/>
</dbReference>
<dbReference type="Pfam" id="PF00581">
    <property type="entry name" value="Rhodanese"/>
    <property type="match status" value="1"/>
</dbReference>
<dbReference type="InterPro" id="IPR036873">
    <property type="entry name" value="Rhodanese-like_dom_sf"/>
</dbReference>
<evidence type="ECO:0000256" key="1">
    <source>
        <dbReference type="SAM" id="SignalP"/>
    </source>
</evidence>
<evidence type="ECO:0000259" key="2">
    <source>
        <dbReference type="PROSITE" id="PS50206"/>
    </source>
</evidence>
<dbReference type="SMART" id="SM00450">
    <property type="entry name" value="RHOD"/>
    <property type="match status" value="1"/>
</dbReference>
<feature type="signal peptide" evidence="1">
    <location>
        <begin position="1"/>
        <end position="23"/>
    </location>
</feature>
<keyword evidence="1" id="KW-0732">Signal</keyword>
<dbReference type="CDD" id="cd00158">
    <property type="entry name" value="RHOD"/>
    <property type="match status" value="1"/>
</dbReference>